<name>A0A0B2VJQ6_TOXCA</name>
<evidence type="ECO:0000313" key="1">
    <source>
        <dbReference type="EMBL" id="KHN83721.1"/>
    </source>
</evidence>
<accession>A0A0B2VJQ6</accession>
<dbReference type="EMBL" id="JPKZ01001141">
    <property type="protein sequence ID" value="KHN83721.1"/>
    <property type="molecule type" value="Genomic_DNA"/>
</dbReference>
<sequence>MHRGWSDMSYATNALIQCGDAVSTSSNYHSRRIKRRETIESDTDYRSTTHTLRCYAEAVLLFKVFWHMVQPRYQLFPTISDEVFIAPYLSYGSTNDEPTAVFNIRGKTRSY</sequence>
<protein>
    <submittedName>
        <fullName evidence="1">Uncharacterized protein</fullName>
    </submittedName>
</protein>
<organism evidence="1 2">
    <name type="scientific">Toxocara canis</name>
    <name type="common">Canine roundworm</name>
    <dbReference type="NCBI Taxonomy" id="6265"/>
    <lineage>
        <taxon>Eukaryota</taxon>
        <taxon>Metazoa</taxon>
        <taxon>Ecdysozoa</taxon>
        <taxon>Nematoda</taxon>
        <taxon>Chromadorea</taxon>
        <taxon>Rhabditida</taxon>
        <taxon>Spirurina</taxon>
        <taxon>Ascaridomorpha</taxon>
        <taxon>Ascaridoidea</taxon>
        <taxon>Toxocaridae</taxon>
        <taxon>Toxocara</taxon>
    </lineage>
</organism>
<evidence type="ECO:0000313" key="2">
    <source>
        <dbReference type="Proteomes" id="UP000031036"/>
    </source>
</evidence>
<comment type="caution">
    <text evidence="1">The sequence shown here is derived from an EMBL/GenBank/DDBJ whole genome shotgun (WGS) entry which is preliminary data.</text>
</comment>
<dbReference type="Proteomes" id="UP000031036">
    <property type="component" value="Unassembled WGS sequence"/>
</dbReference>
<gene>
    <name evidence="1" type="ORF">Tcan_00830</name>
</gene>
<reference evidence="1 2" key="1">
    <citation type="submission" date="2014-11" db="EMBL/GenBank/DDBJ databases">
        <title>Genetic blueprint of the zoonotic pathogen Toxocara canis.</title>
        <authorList>
            <person name="Zhu X.-Q."/>
            <person name="Korhonen P.K."/>
            <person name="Cai H."/>
            <person name="Young N.D."/>
            <person name="Nejsum P."/>
            <person name="von Samson-Himmelstjerna G."/>
            <person name="Boag P.R."/>
            <person name="Tan P."/>
            <person name="Li Q."/>
            <person name="Min J."/>
            <person name="Yang Y."/>
            <person name="Wang X."/>
            <person name="Fang X."/>
            <person name="Hall R.S."/>
            <person name="Hofmann A."/>
            <person name="Sternberg P.W."/>
            <person name="Jex A.R."/>
            <person name="Gasser R.B."/>
        </authorList>
    </citation>
    <scope>NUCLEOTIDE SEQUENCE [LARGE SCALE GENOMIC DNA]</scope>
    <source>
        <strain evidence="1">PN_DK_2014</strain>
    </source>
</reference>
<feature type="non-terminal residue" evidence="1">
    <location>
        <position position="111"/>
    </location>
</feature>
<keyword evidence="2" id="KW-1185">Reference proteome</keyword>
<proteinExistence type="predicted"/>
<dbReference type="AlphaFoldDB" id="A0A0B2VJQ6"/>